<comment type="subcellular location">
    <subcellularLocation>
        <location evidence="1 5">Cytoplasm</location>
    </subcellularLocation>
</comment>
<keyword evidence="3 5" id="KW-0963">Cytoplasm</keyword>
<dbReference type="Pfam" id="PF01765">
    <property type="entry name" value="RRF"/>
    <property type="match status" value="1"/>
</dbReference>
<accession>A0A097ARR6</accession>
<dbReference type="EMBL" id="CP009170">
    <property type="protein sequence ID" value="AIS52497.1"/>
    <property type="molecule type" value="Genomic_DNA"/>
</dbReference>
<dbReference type="STRING" id="2325.TKV_c13260"/>
<dbReference type="GO" id="GO:0005737">
    <property type="term" value="C:cytoplasm"/>
    <property type="evidence" value="ECO:0007669"/>
    <property type="project" value="UniProtKB-SubCell"/>
</dbReference>
<keyword evidence="4 5" id="KW-0648">Protein biosynthesis</keyword>
<feature type="domain" description="Ribosome recycling factor" evidence="6">
    <location>
        <begin position="19"/>
        <end position="182"/>
    </location>
</feature>
<dbReference type="eggNOG" id="COG0233">
    <property type="taxonomic scope" value="Bacteria"/>
</dbReference>
<proteinExistence type="inferred from homology"/>
<comment type="function">
    <text evidence="5">Responsible for the release of ribosomes from messenger RNA at the termination of protein biosynthesis. May increase the efficiency of translation by recycling ribosomes from one round of translation to another.</text>
</comment>
<dbReference type="FunFam" id="1.10.132.20:FF:000001">
    <property type="entry name" value="Ribosome-recycling factor"/>
    <property type="match status" value="1"/>
</dbReference>
<dbReference type="CDD" id="cd00520">
    <property type="entry name" value="RRF"/>
    <property type="match status" value="1"/>
</dbReference>
<evidence type="ECO:0000313" key="7">
    <source>
        <dbReference type="EMBL" id="AIS52497.1"/>
    </source>
</evidence>
<reference evidence="8" key="1">
    <citation type="journal article" date="2015" name="Genome Announc.">
        <title>Whole-Genome Sequences of 80 Environmental and Clinical Isolates of Burkholderia pseudomallei.</title>
        <authorList>
            <person name="Johnson S.L."/>
            <person name="Baker A.L."/>
            <person name="Chain P.S."/>
            <person name="Currie B.J."/>
            <person name="Daligault H.E."/>
            <person name="Davenport K.W."/>
            <person name="Davis C.B."/>
            <person name="Inglis T.J."/>
            <person name="Kaestli M."/>
            <person name="Koren S."/>
            <person name="Mayo M."/>
            <person name="Merritt A.J."/>
            <person name="Price E.P."/>
            <person name="Sarovich D.S."/>
            <person name="Warner J."/>
            <person name="Rosovitz M.J."/>
        </authorList>
    </citation>
    <scope>NUCLEOTIDE SEQUENCE [LARGE SCALE GENOMIC DNA]</scope>
    <source>
        <strain evidence="8">DSM 2030</strain>
    </source>
</reference>
<dbReference type="SUPFAM" id="SSF55194">
    <property type="entry name" value="Ribosome recycling factor, RRF"/>
    <property type="match status" value="1"/>
</dbReference>
<keyword evidence="8" id="KW-1185">Reference proteome</keyword>
<organism evidence="7 8">
    <name type="scientific">Thermoanaerobacter kivui</name>
    <name type="common">Acetogenium kivui</name>
    <dbReference type="NCBI Taxonomy" id="2325"/>
    <lineage>
        <taxon>Bacteria</taxon>
        <taxon>Bacillati</taxon>
        <taxon>Bacillota</taxon>
        <taxon>Clostridia</taxon>
        <taxon>Thermoanaerobacterales</taxon>
        <taxon>Thermoanaerobacteraceae</taxon>
        <taxon>Thermoanaerobacter</taxon>
    </lineage>
</organism>
<dbReference type="GO" id="GO:0006415">
    <property type="term" value="P:translational termination"/>
    <property type="evidence" value="ECO:0007669"/>
    <property type="project" value="UniProtKB-UniRule"/>
</dbReference>
<dbReference type="HAMAP" id="MF_00040">
    <property type="entry name" value="RRF"/>
    <property type="match status" value="1"/>
</dbReference>
<protein>
    <recommendedName>
        <fullName evidence="5">Ribosome-recycling factor</fullName>
        <shortName evidence="5">RRF</shortName>
    </recommendedName>
    <alternativeName>
        <fullName evidence="5">Ribosome-releasing factor</fullName>
    </alternativeName>
</protein>
<dbReference type="PANTHER" id="PTHR20982">
    <property type="entry name" value="RIBOSOME RECYCLING FACTOR"/>
    <property type="match status" value="1"/>
</dbReference>
<evidence type="ECO:0000256" key="4">
    <source>
        <dbReference type="ARBA" id="ARBA00022917"/>
    </source>
</evidence>
<dbReference type="InterPro" id="IPR002661">
    <property type="entry name" value="Ribosome_recyc_fac"/>
</dbReference>
<comment type="similarity">
    <text evidence="2 5">Belongs to the RRF family.</text>
</comment>
<evidence type="ECO:0000256" key="3">
    <source>
        <dbReference type="ARBA" id="ARBA00022490"/>
    </source>
</evidence>
<dbReference type="GO" id="GO:0043023">
    <property type="term" value="F:ribosomal large subunit binding"/>
    <property type="evidence" value="ECO:0007669"/>
    <property type="project" value="TreeGrafter"/>
</dbReference>
<evidence type="ECO:0000256" key="5">
    <source>
        <dbReference type="HAMAP-Rule" id="MF_00040"/>
    </source>
</evidence>
<dbReference type="PANTHER" id="PTHR20982:SF3">
    <property type="entry name" value="MITOCHONDRIAL RIBOSOME RECYCLING FACTOR PSEUDO 1"/>
    <property type="match status" value="1"/>
</dbReference>
<evidence type="ECO:0000259" key="6">
    <source>
        <dbReference type="Pfam" id="PF01765"/>
    </source>
</evidence>
<dbReference type="Proteomes" id="UP000029669">
    <property type="component" value="Chromosome"/>
</dbReference>
<dbReference type="KEGG" id="tki:TKV_c13260"/>
<evidence type="ECO:0000256" key="2">
    <source>
        <dbReference type="ARBA" id="ARBA00005912"/>
    </source>
</evidence>
<sequence>MSDYLKVSEEKMQKSLSVLKSELSAIRAGRANPALLDRITVDYYGTPTPLNRLATITSPEPRVLIVQPWDTSKISDIEKAIQKSDLGINPVSDGKVLRLVFPELTEERRKELVKLVHKKAEEAKVAVRQIRRDANDSVKKMEKNGEISEDERKKREEAIQKLTDKYIKEIDKLVEIKEKEIMEV</sequence>
<evidence type="ECO:0000256" key="1">
    <source>
        <dbReference type="ARBA" id="ARBA00004496"/>
    </source>
</evidence>
<dbReference type="OrthoDB" id="9804006at2"/>
<dbReference type="HOGENOM" id="CLU_073981_2_0_9"/>
<dbReference type="InterPro" id="IPR023584">
    <property type="entry name" value="Ribosome_recyc_fac_dom"/>
</dbReference>
<dbReference type="Gene3D" id="1.10.132.20">
    <property type="entry name" value="Ribosome-recycling factor"/>
    <property type="match status" value="1"/>
</dbReference>
<dbReference type="FunFam" id="3.30.1360.40:FF:000001">
    <property type="entry name" value="Ribosome-recycling factor"/>
    <property type="match status" value="1"/>
</dbReference>
<gene>
    <name evidence="5 7" type="primary">frr</name>
    <name evidence="7" type="ORF">TKV_c13260</name>
</gene>
<dbReference type="InterPro" id="IPR036191">
    <property type="entry name" value="RRF_sf"/>
</dbReference>
<dbReference type="RefSeq" id="WP_049685247.1">
    <property type="nucleotide sequence ID" value="NZ_CP009170.1"/>
</dbReference>
<dbReference type="Gene3D" id="3.30.1360.40">
    <property type="match status" value="1"/>
</dbReference>
<name>A0A097ARR6_THEKI</name>
<dbReference type="AlphaFoldDB" id="A0A097ARR6"/>
<evidence type="ECO:0000313" key="8">
    <source>
        <dbReference type="Proteomes" id="UP000029669"/>
    </source>
</evidence>
<dbReference type="NCBIfam" id="TIGR00496">
    <property type="entry name" value="frr"/>
    <property type="match status" value="1"/>
</dbReference>